<organism evidence="2 3">
    <name type="scientific">Candidatus Dojkabacteria bacterium</name>
    <dbReference type="NCBI Taxonomy" id="2099670"/>
    <lineage>
        <taxon>Bacteria</taxon>
        <taxon>Candidatus Dojkabacteria</taxon>
    </lineage>
</organism>
<evidence type="ECO:0000313" key="3">
    <source>
        <dbReference type="Proteomes" id="UP000714915"/>
    </source>
</evidence>
<gene>
    <name evidence="2" type="ORF">KC669_00415</name>
</gene>
<comment type="caution">
    <text evidence="2">The sequence shown here is derived from an EMBL/GenBank/DDBJ whole genome shotgun (WGS) entry which is preliminary data.</text>
</comment>
<protein>
    <submittedName>
        <fullName evidence="2">Uncharacterized protein</fullName>
    </submittedName>
</protein>
<name>A0A955L993_9BACT</name>
<evidence type="ECO:0000256" key="1">
    <source>
        <dbReference type="SAM" id="MobiDB-lite"/>
    </source>
</evidence>
<evidence type="ECO:0000313" key="2">
    <source>
        <dbReference type="EMBL" id="MCA9386477.1"/>
    </source>
</evidence>
<dbReference type="Proteomes" id="UP000714915">
    <property type="component" value="Unassembled WGS sequence"/>
</dbReference>
<feature type="region of interest" description="Disordered" evidence="1">
    <location>
        <begin position="303"/>
        <end position="326"/>
    </location>
</feature>
<reference evidence="2" key="1">
    <citation type="submission" date="2020-04" db="EMBL/GenBank/DDBJ databases">
        <authorList>
            <person name="Zhang T."/>
        </authorList>
    </citation>
    <scope>NUCLEOTIDE SEQUENCE</scope>
    <source>
        <strain evidence="2">HKST-UBA09</strain>
    </source>
</reference>
<dbReference type="EMBL" id="JAGQLF010000003">
    <property type="protein sequence ID" value="MCA9386477.1"/>
    <property type="molecule type" value="Genomic_DNA"/>
</dbReference>
<sequence length="326" mass="35386">MTNNMDSSLMIAPFKDALDESLIDSFVNSPIECNDLPQDFDKALFSRAISQGLKGLNKVRELELPTFDQVKTKGTYGLVLLTILTGIVTAVGDRNDSLLPKSGDDVLGKISNYDEPQANEGSAVLLDKVLTRLESNIEEGLIQVHPESQISMDTLRLIFAQMSWNRDLVLESAYFQKGITGITEGEPERVVLYPVTGAKPTLTENDNRGAIGDTDLPEGVLALLQYRLAPESGRATPINMGESGTYKSGPIVLIWRISGGEMVLNIQASGIFEVNGQNTGKTVNSSIMFINSSQFNDLPTIALEPTSSTSVDRDGPRTASSGDQRR</sequence>
<proteinExistence type="predicted"/>
<reference evidence="2" key="2">
    <citation type="journal article" date="2021" name="Microbiome">
        <title>Successional dynamics and alternative stable states in a saline activated sludge microbial community over 9 years.</title>
        <authorList>
            <person name="Wang Y."/>
            <person name="Ye J."/>
            <person name="Ju F."/>
            <person name="Liu L."/>
            <person name="Boyd J.A."/>
            <person name="Deng Y."/>
            <person name="Parks D.H."/>
            <person name="Jiang X."/>
            <person name="Yin X."/>
            <person name="Woodcroft B.J."/>
            <person name="Tyson G.W."/>
            <person name="Hugenholtz P."/>
            <person name="Polz M.F."/>
            <person name="Zhang T."/>
        </authorList>
    </citation>
    <scope>NUCLEOTIDE SEQUENCE</scope>
    <source>
        <strain evidence="2">HKST-UBA09</strain>
    </source>
</reference>
<dbReference type="AlphaFoldDB" id="A0A955L993"/>
<accession>A0A955L993</accession>